<dbReference type="Pfam" id="PF00899">
    <property type="entry name" value="ThiF"/>
    <property type="match status" value="1"/>
</dbReference>
<feature type="domain" description="THIF-type NAD/FAD binding fold" evidence="1">
    <location>
        <begin position="10"/>
        <end position="245"/>
    </location>
</feature>
<dbReference type="PANTHER" id="PTHR10953">
    <property type="entry name" value="UBIQUITIN-ACTIVATING ENZYME E1"/>
    <property type="match status" value="1"/>
</dbReference>
<dbReference type="CDD" id="cd00757">
    <property type="entry name" value="ThiF_MoeB_HesA_family"/>
    <property type="match status" value="1"/>
</dbReference>
<reference evidence="2" key="1">
    <citation type="submission" date="2019-02" db="EMBL/GenBank/DDBJ databases">
        <authorList>
            <person name="Li S.-H."/>
        </authorList>
    </citation>
    <scope>NUCLEOTIDE SEQUENCE</scope>
    <source>
        <strain evidence="2">IMCC14734</strain>
    </source>
</reference>
<accession>A0ABT3TJL9</accession>
<name>A0ABT3TJL9_9GAMM</name>
<dbReference type="InterPro" id="IPR035985">
    <property type="entry name" value="Ubiquitin-activating_enz"/>
</dbReference>
<protein>
    <submittedName>
        <fullName evidence="2">Molybdopterin-synthase adenylyltransferase MoeB</fullName>
    </submittedName>
</protein>
<dbReference type="Gene3D" id="3.40.50.720">
    <property type="entry name" value="NAD(P)-binding Rossmann-like Domain"/>
    <property type="match status" value="1"/>
</dbReference>
<dbReference type="InterPro" id="IPR000594">
    <property type="entry name" value="ThiF_NAD_FAD-bd"/>
</dbReference>
<dbReference type="InterPro" id="IPR045886">
    <property type="entry name" value="ThiF/MoeB/HesA"/>
</dbReference>
<keyword evidence="2" id="KW-0548">Nucleotidyltransferase</keyword>
<evidence type="ECO:0000259" key="1">
    <source>
        <dbReference type="Pfam" id="PF00899"/>
    </source>
</evidence>
<organism evidence="2 3">
    <name type="scientific">Candidatus Litorirhabdus singularis</name>
    <dbReference type="NCBI Taxonomy" id="2518993"/>
    <lineage>
        <taxon>Bacteria</taxon>
        <taxon>Pseudomonadati</taxon>
        <taxon>Pseudomonadota</taxon>
        <taxon>Gammaproteobacteria</taxon>
        <taxon>Cellvibrionales</taxon>
        <taxon>Halieaceae</taxon>
        <taxon>Candidatus Litorirhabdus</taxon>
    </lineage>
</organism>
<evidence type="ECO:0000313" key="3">
    <source>
        <dbReference type="Proteomes" id="UP001143362"/>
    </source>
</evidence>
<dbReference type="SUPFAM" id="SSF69572">
    <property type="entry name" value="Activating enzymes of the ubiquitin-like proteins"/>
    <property type="match status" value="1"/>
</dbReference>
<dbReference type="Proteomes" id="UP001143362">
    <property type="component" value="Unassembled WGS sequence"/>
</dbReference>
<evidence type="ECO:0000313" key="2">
    <source>
        <dbReference type="EMBL" id="MCX2982479.1"/>
    </source>
</evidence>
<dbReference type="EMBL" id="SHNN01000003">
    <property type="protein sequence ID" value="MCX2982479.1"/>
    <property type="molecule type" value="Genomic_DNA"/>
</dbReference>
<keyword evidence="2" id="KW-0808">Transferase</keyword>
<comment type="caution">
    <text evidence="2">The sequence shown here is derived from an EMBL/GenBank/DDBJ whole genome shotgun (WGS) entry which is preliminary data.</text>
</comment>
<gene>
    <name evidence="2" type="primary">moeB</name>
    <name evidence="2" type="ORF">EYC98_16565</name>
</gene>
<dbReference type="GO" id="GO:0016779">
    <property type="term" value="F:nucleotidyltransferase activity"/>
    <property type="evidence" value="ECO:0007669"/>
    <property type="project" value="UniProtKB-KW"/>
</dbReference>
<dbReference type="NCBIfam" id="NF004281">
    <property type="entry name" value="PRK05690.1"/>
    <property type="match status" value="1"/>
</dbReference>
<dbReference type="PANTHER" id="PTHR10953:SF102">
    <property type="entry name" value="ADENYLYLTRANSFERASE AND SULFURTRANSFERASE MOCS3"/>
    <property type="match status" value="1"/>
</dbReference>
<proteinExistence type="predicted"/>
<sequence>MLNDEQLLRYNRQIMLGELDIAGQERLLAANVLILGLGGLGCPAALYLAAAGVGTLRLVDDDVVESSNLQRQIAHGEADVGALKVDSAARSIAAINSDTQVERFAIRADGETLAGLLEGIDLVVDASDSFASRFAVNQACVAANIPLVSGAAIRSEGQVGVFDPASGTACYQCLYPDAPEDADLSCAESGVLAPMVGVIGSLQALEAVKVLAQFGEPLRGKLLMVDGWSLQVRRINLQPAVNCPVCGSR</sequence>
<keyword evidence="3" id="KW-1185">Reference proteome</keyword>